<feature type="region of interest" description="Disordered" evidence="1">
    <location>
        <begin position="98"/>
        <end position="118"/>
    </location>
</feature>
<keyword evidence="2" id="KW-0812">Transmembrane</keyword>
<feature type="transmembrane region" description="Helical" evidence="2">
    <location>
        <begin position="59"/>
        <end position="82"/>
    </location>
</feature>
<comment type="caution">
    <text evidence="3">The sequence shown here is derived from an EMBL/GenBank/DDBJ whole genome shotgun (WGS) entry which is preliminary data.</text>
</comment>
<keyword evidence="2" id="KW-1133">Transmembrane helix</keyword>
<organism evidence="3 4">
    <name type="scientific">Aporhodopirellula rubra</name>
    <dbReference type="NCBI Taxonomy" id="980271"/>
    <lineage>
        <taxon>Bacteria</taxon>
        <taxon>Pseudomonadati</taxon>
        <taxon>Planctomycetota</taxon>
        <taxon>Planctomycetia</taxon>
        <taxon>Pirellulales</taxon>
        <taxon>Pirellulaceae</taxon>
        <taxon>Aporhodopirellula</taxon>
    </lineage>
</organism>
<dbReference type="EMBL" id="JACHXU010000002">
    <property type="protein sequence ID" value="MBB3205146.1"/>
    <property type="molecule type" value="Genomic_DNA"/>
</dbReference>
<name>A0A7W5H4S8_9BACT</name>
<proteinExistence type="predicted"/>
<protein>
    <recommendedName>
        <fullName evidence="5">Transmembrane protein</fullName>
    </recommendedName>
</protein>
<evidence type="ECO:0000256" key="2">
    <source>
        <dbReference type="SAM" id="Phobius"/>
    </source>
</evidence>
<evidence type="ECO:0008006" key="5">
    <source>
        <dbReference type="Google" id="ProtNLM"/>
    </source>
</evidence>
<accession>A0A7W5H4S8</accession>
<gene>
    <name evidence="3" type="ORF">FHS27_000913</name>
</gene>
<dbReference type="AlphaFoldDB" id="A0A7W5H4S8"/>
<keyword evidence="2" id="KW-0472">Membrane</keyword>
<evidence type="ECO:0000313" key="4">
    <source>
        <dbReference type="Proteomes" id="UP000536179"/>
    </source>
</evidence>
<reference evidence="3 4" key="1">
    <citation type="submission" date="2020-08" db="EMBL/GenBank/DDBJ databases">
        <title>Genomic Encyclopedia of Type Strains, Phase III (KMG-III): the genomes of soil and plant-associated and newly described type strains.</title>
        <authorList>
            <person name="Whitman W."/>
        </authorList>
    </citation>
    <scope>NUCLEOTIDE SEQUENCE [LARGE SCALE GENOMIC DNA]</scope>
    <source>
        <strain evidence="3 4">CECT 8075</strain>
    </source>
</reference>
<evidence type="ECO:0000256" key="1">
    <source>
        <dbReference type="SAM" id="MobiDB-lite"/>
    </source>
</evidence>
<sequence length="118" mass="12703">MPNESSTSPDVHPSSMQPIVRSRVLPRVSFRAMMVWTVIAAVIAAVARAAGDGATFAKAVTAAVVSIAFFFLLAGFAFLMSWATAKLVIGKFDNSREGNPFAKDQLPPQLLKPREPEL</sequence>
<evidence type="ECO:0000313" key="3">
    <source>
        <dbReference type="EMBL" id="MBB3205146.1"/>
    </source>
</evidence>
<feature type="transmembrane region" description="Helical" evidence="2">
    <location>
        <begin position="28"/>
        <end position="47"/>
    </location>
</feature>
<dbReference type="Proteomes" id="UP000536179">
    <property type="component" value="Unassembled WGS sequence"/>
</dbReference>
<keyword evidence="4" id="KW-1185">Reference proteome</keyword>
<dbReference type="RefSeq" id="WP_184302206.1">
    <property type="nucleotide sequence ID" value="NZ_JACHXU010000002.1"/>
</dbReference>